<evidence type="ECO:0000313" key="2">
    <source>
        <dbReference type="Proteomes" id="UP000578449"/>
    </source>
</evidence>
<dbReference type="CDD" id="cd06558">
    <property type="entry name" value="crotonase-like"/>
    <property type="match status" value="1"/>
</dbReference>
<comment type="caution">
    <text evidence="1">The sequence shown here is derived from an EMBL/GenBank/DDBJ whole genome shotgun (WGS) entry which is preliminary data.</text>
</comment>
<dbReference type="Gene3D" id="3.90.226.10">
    <property type="entry name" value="2-enoyl-CoA Hydratase, Chain A, domain 1"/>
    <property type="match status" value="1"/>
</dbReference>
<gene>
    <name evidence="1" type="ORF">HNP84_009532</name>
</gene>
<dbReference type="InterPro" id="IPR001753">
    <property type="entry name" value="Enoyl-CoA_hydra/iso"/>
</dbReference>
<dbReference type="AlphaFoldDB" id="A0A840PJR0"/>
<dbReference type="PANTHER" id="PTHR43459">
    <property type="entry name" value="ENOYL-COA HYDRATASE"/>
    <property type="match status" value="1"/>
</dbReference>
<dbReference type="RefSeq" id="WP_221337637.1">
    <property type="nucleotide sequence ID" value="NZ_BAABIX010000041.1"/>
</dbReference>
<reference evidence="1 2" key="1">
    <citation type="submission" date="2020-08" db="EMBL/GenBank/DDBJ databases">
        <title>Genomic Encyclopedia of Type Strains, Phase IV (KMG-IV): sequencing the most valuable type-strain genomes for metagenomic binning, comparative biology and taxonomic classification.</title>
        <authorList>
            <person name="Goeker M."/>
        </authorList>
    </citation>
    <scope>NUCLEOTIDE SEQUENCE [LARGE SCALE GENOMIC DNA]</scope>
    <source>
        <strain evidence="1 2">DSM 45615</strain>
    </source>
</reference>
<accession>A0A840PJR0</accession>
<protein>
    <submittedName>
        <fullName evidence="1">2-(1,2-epoxy-1,2-dihydrophenyl)acetyl-CoA isomerase</fullName>
        <ecNumber evidence="1">5.3.3.18</ecNumber>
    </submittedName>
</protein>
<dbReference type="SUPFAM" id="SSF52096">
    <property type="entry name" value="ClpP/crotonase"/>
    <property type="match status" value="1"/>
</dbReference>
<name>A0A840PJR0_9ACTN</name>
<dbReference type="GO" id="GO:0016853">
    <property type="term" value="F:isomerase activity"/>
    <property type="evidence" value="ECO:0007669"/>
    <property type="project" value="UniProtKB-KW"/>
</dbReference>
<dbReference type="EMBL" id="JACHGN010000033">
    <property type="protein sequence ID" value="MBB5139768.1"/>
    <property type="molecule type" value="Genomic_DNA"/>
</dbReference>
<evidence type="ECO:0000313" key="1">
    <source>
        <dbReference type="EMBL" id="MBB5139768.1"/>
    </source>
</evidence>
<keyword evidence="2" id="KW-1185">Reference proteome</keyword>
<proteinExistence type="predicted"/>
<sequence length="261" mass="26929">MSGHGGVPVLTERDGPVLTVTLNRPDRLNALDVPTLHALAEAWHEAADPAIRAVVVTGAGRGFCAGADLRAPREGLHPGSSGLRHTYHPHMLAMAALDKPVIAAVNGPAAGAGLSLAAAADLRVAAEEATFVPAFVSVGLIPDAGAGHFLPRLLGYARAYEWVATGRRLSAAEALAWGLVSEVVPAADLMPHATRLAHTLAGMPGRAVGLTKRLFTHGLNSDLAGLLDEEARLQALAVAAPGREQARAAVVGRISAKREDV</sequence>
<keyword evidence="1" id="KW-0413">Isomerase</keyword>
<dbReference type="EC" id="5.3.3.18" evidence="1"/>
<dbReference type="Proteomes" id="UP000578449">
    <property type="component" value="Unassembled WGS sequence"/>
</dbReference>
<dbReference type="InterPro" id="IPR029045">
    <property type="entry name" value="ClpP/crotonase-like_dom_sf"/>
</dbReference>
<organism evidence="1 2">
    <name type="scientific">Thermocatellispora tengchongensis</name>
    <dbReference type="NCBI Taxonomy" id="1073253"/>
    <lineage>
        <taxon>Bacteria</taxon>
        <taxon>Bacillati</taxon>
        <taxon>Actinomycetota</taxon>
        <taxon>Actinomycetes</taxon>
        <taxon>Streptosporangiales</taxon>
        <taxon>Streptosporangiaceae</taxon>
        <taxon>Thermocatellispora</taxon>
    </lineage>
</organism>
<dbReference type="PANTHER" id="PTHR43459:SF1">
    <property type="entry name" value="EG:BACN32G11.4 PROTEIN"/>
    <property type="match status" value="1"/>
</dbReference>
<dbReference type="Pfam" id="PF00378">
    <property type="entry name" value="ECH_1"/>
    <property type="match status" value="1"/>
</dbReference>